<dbReference type="NCBIfam" id="TIGR00439">
    <property type="entry name" value="FtsX_Gneg"/>
    <property type="match status" value="1"/>
</dbReference>
<evidence type="ECO:0000256" key="9">
    <source>
        <dbReference type="ARBA" id="ARBA00022989"/>
    </source>
</evidence>
<dbReference type="InterPro" id="IPR047590">
    <property type="entry name" value="FtsX_proteobact-type"/>
</dbReference>
<evidence type="ECO:0000256" key="13">
    <source>
        <dbReference type="SAM" id="MobiDB-lite"/>
    </source>
</evidence>
<evidence type="ECO:0000313" key="18">
    <source>
        <dbReference type="Proteomes" id="UP000237222"/>
    </source>
</evidence>
<evidence type="ECO:0000259" key="16">
    <source>
        <dbReference type="Pfam" id="PF18075"/>
    </source>
</evidence>
<evidence type="ECO:0000256" key="6">
    <source>
        <dbReference type="ARBA" id="ARBA00022519"/>
    </source>
</evidence>
<dbReference type="PIRSF" id="PIRSF003097">
    <property type="entry name" value="FtsX"/>
    <property type="match status" value="1"/>
</dbReference>
<dbReference type="EMBL" id="PQGG01000007">
    <property type="protein sequence ID" value="POP54317.1"/>
    <property type="molecule type" value="Genomic_DNA"/>
</dbReference>
<dbReference type="InterPro" id="IPR004513">
    <property type="entry name" value="FtsX"/>
</dbReference>
<keyword evidence="8 14" id="KW-0812">Transmembrane</keyword>
<evidence type="ECO:0000256" key="12">
    <source>
        <dbReference type="PIRNR" id="PIRNR003097"/>
    </source>
</evidence>
<evidence type="ECO:0000259" key="15">
    <source>
        <dbReference type="Pfam" id="PF02687"/>
    </source>
</evidence>
<dbReference type="PANTHER" id="PTHR47755">
    <property type="entry name" value="CELL DIVISION PROTEIN FTSX"/>
    <property type="match status" value="1"/>
</dbReference>
<comment type="similarity">
    <text evidence="2 12">Belongs to the ABC-4 integral membrane protein family. FtsX subfamily.</text>
</comment>
<evidence type="ECO:0000256" key="7">
    <source>
        <dbReference type="ARBA" id="ARBA00022618"/>
    </source>
</evidence>
<comment type="subunit">
    <text evidence="3">Forms a membrane-associated complex with FtsE.</text>
</comment>
<dbReference type="InterPro" id="IPR040690">
    <property type="entry name" value="FtsX_ECD"/>
</dbReference>
<dbReference type="OrthoDB" id="9813411at2"/>
<comment type="caution">
    <text evidence="17">The sequence shown here is derived from an EMBL/GenBank/DDBJ whole genome shotgun (WGS) entry which is preliminary data.</text>
</comment>
<protein>
    <recommendedName>
        <fullName evidence="4 12">Cell division protein FtsX</fullName>
    </recommendedName>
</protein>
<dbReference type="AlphaFoldDB" id="A0A2S4HJZ6"/>
<evidence type="ECO:0000256" key="14">
    <source>
        <dbReference type="SAM" id="Phobius"/>
    </source>
</evidence>
<feature type="transmembrane region" description="Helical" evidence="14">
    <location>
        <begin position="268"/>
        <end position="289"/>
    </location>
</feature>
<organism evidence="17 18">
    <name type="scientific">Zhongshania marina</name>
    <dbReference type="NCBI Taxonomy" id="2304603"/>
    <lineage>
        <taxon>Bacteria</taxon>
        <taxon>Pseudomonadati</taxon>
        <taxon>Pseudomonadota</taxon>
        <taxon>Gammaproteobacteria</taxon>
        <taxon>Cellvibrionales</taxon>
        <taxon>Spongiibacteraceae</taxon>
        <taxon>Zhongshania</taxon>
    </lineage>
</organism>
<comment type="subcellular location">
    <subcellularLocation>
        <location evidence="1">Cell inner membrane</location>
        <topology evidence="1">Multi-pass membrane protein</topology>
    </subcellularLocation>
</comment>
<dbReference type="InterPro" id="IPR003838">
    <property type="entry name" value="ABC3_permease_C"/>
</dbReference>
<feature type="transmembrane region" description="Helical" evidence="14">
    <location>
        <begin position="215"/>
        <end position="235"/>
    </location>
</feature>
<dbReference type="GO" id="GO:0032153">
    <property type="term" value="C:cell division site"/>
    <property type="evidence" value="ECO:0007669"/>
    <property type="project" value="TreeGrafter"/>
</dbReference>
<evidence type="ECO:0000256" key="5">
    <source>
        <dbReference type="ARBA" id="ARBA00022475"/>
    </source>
</evidence>
<keyword evidence="5 12" id="KW-1003">Cell membrane</keyword>
<name>A0A2S4HJZ6_9GAMM</name>
<dbReference type="Pfam" id="PF02687">
    <property type="entry name" value="FtsX"/>
    <property type="match status" value="1"/>
</dbReference>
<evidence type="ECO:0000256" key="11">
    <source>
        <dbReference type="ARBA" id="ARBA00023306"/>
    </source>
</evidence>
<evidence type="ECO:0000256" key="10">
    <source>
        <dbReference type="ARBA" id="ARBA00023136"/>
    </source>
</evidence>
<evidence type="ECO:0000256" key="4">
    <source>
        <dbReference type="ARBA" id="ARBA00021907"/>
    </source>
</evidence>
<feature type="transmembrane region" description="Helical" evidence="14">
    <location>
        <begin position="309"/>
        <end position="333"/>
    </location>
</feature>
<keyword evidence="11 12" id="KW-0131">Cell cycle</keyword>
<dbReference type="Proteomes" id="UP000237222">
    <property type="component" value="Unassembled WGS sequence"/>
</dbReference>
<dbReference type="Gene3D" id="3.30.70.3040">
    <property type="match status" value="1"/>
</dbReference>
<dbReference type="Pfam" id="PF18075">
    <property type="entry name" value="FtsX_ECD"/>
    <property type="match status" value="1"/>
</dbReference>
<keyword evidence="6 12" id="KW-0997">Cell inner membrane</keyword>
<accession>A0A2S4HJZ6</accession>
<proteinExistence type="inferred from homology"/>
<dbReference type="PANTHER" id="PTHR47755:SF1">
    <property type="entry name" value="CELL DIVISION PROTEIN FTSX"/>
    <property type="match status" value="1"/>
</dbReference>
<sequence>MSPNKQNRMNKRRLGQLQAPAGKKDIKGARKHKTSLSDRLAGYRSHHQQVAIDSLRRLVARPATTIMTTLVIAIALALPTSLYVGLNNIDAVSDGWEGAARISLFLKPSVSSGQAEVLRRNIAERDGVVAADYISPDAALEEFRASSGFGDVLDQLDANPLPSLIVVTPREANVSAAAVTELQASLGLLPEVELAKLDMEWLQRLNRITELGRRLTLALGAMLAVGVLLIIGNTIKLAIEGRRAEILVVKLVGGTNAFVRRPFLYTGLWYGLGGGLVAWILVQSGLWWLSGPIADLSQSYQSDFHLLGLGFIDTIVLWLFAAMLGLLGAWLVVGRELRAIEPR</sequence>
<comment type="function">
    <text evidence="12">Part of the ABC transporter FtsEX involved in cellular division.</text>
</comment>
<reference evidence="17" key="1">
    <citation type="submission" date="2018-01" db="EMBL/GenBank/DDBJ databases">
        <authorList>
            <person name="Yu X.-D."/>
        </authorList>
    </citation>
    <scope>NUCLEOTIDE SEQUENCE</scope>
    <source>
        <strain evidence="17">ZX-21</strain>
    </source>
</reference>
<dbReference type="GO" id="GO:0005886">
    <property type="term" value="C:plasma membrane"/>
    <property type="evidence" value="ECO:0007669"/>
    <property type="project" value="UniProtKB-SubCell"/>
</dbReference>
<evidence type="ECO:0000256" key="3">
    <source>
        <dbReference type="ARBA" id="ARBA00011160"/>
    </source>
</evidence>
<keyword evidence="10 12" id="KW-0472">Membrane</keyword>
<feature type="region of interest" description="Disordered" evidence="13">
    <location>
        <begin position="1"/>
        <end position="31"/>
    </location>
</feature>
<dbReference type="RefSeq" id="WP_103683078.1">
    <property type="nucleotide sequence ID" value="NZ_PQGG01000007.1"/>
</dbReference>
<keyword evidence="7 12" id="KW-0132">Cell division</keyword>
<evidence type="ECO:0000313" key="17">
    <source>
        <dbReference type="EMBL" id="POP54317.1"/>
    </source>
</evidence>
<evidence type="ECO:0000256" key="1">
    <source>
        <dbReference type="ARBA" id="ARBA00004429"/>
    </source>
</evidence>
<feature type="domain" description="ABC3 transporter permease C-terminal" evidence="15">
    <location>
        <begin position="219"/>
        <end position="333"/>
    </location>
</feature>
<evidence type="ECO:0000256" key="8">
    <source>
        <dbReference type="ARBA" id="ARBA00022692"/>
    </source>
</evidence>
<feature type="domain" description="FtsX extracellular" evidence="16">
    <location>
        <begin position="101"/>
        <end position="185"/>
    </location>
</feature>
<feature type="transmembrane region" description="Helical" evidence="14">
    <location>
        <begin position="66"/>
        <end position="86"/>
    </location>
</feature>
<evidence type="ECO:0000256" key="2">
    <source>
        <dbReference type="ARBA" id="ARBA00007379"/>
    </source>
</evidence>
<gene>
    <name evidence="17" type="ORF">C0068_03360</name>
</gene>
<keyword evidence="9 14" id="KW-1133">Transmembrane helix</keyword>
<dbReference type="GO" id="GO:0051301">
    <property type="term" value="P:cell division"/>
    <property type="evidence" value="ECO:0007669"/>
    <property type="project" value="UniProtKB-KW"/>
</dbReference>